<accession>A0A8E0RP95</accession>
<evidence type="ECO:0000313" key="6">
    <source>
        <dbReference type="Proteomes" id="UP000728185"/>
    </source>
</evidence>
<dbReference type="AlphaFoldDB" id="A0A8E0RP95"/>
<organism evidence="5 6">
    <name type="scientific">Fasciolopsis buskii</name>
    <dbReference type="NCBI Taxonomy" id="27845"/>
    <lineage>
        <taxon>Eukaryota</taxon>
        <taxon>Metazoa</taxon>
        <taxon>Spiralia</taxon>
        <taxon>Lophotrochozoa</taxon>
        <taxon>Platyhelminthes</taxon>
        <taxon>Trematoda</taxon>
        <taxon>Digenea</taxon>
        <taxon>Plagiorchiida</taxon>
        <taxon>Echinostomata</taxon>
        <taxon>Echinostomatoidea</taxon>
        <taxon>Fasciolidae</taxon>
        <taxon>Fasciolopsis</taxon>
    </lineage>
</organism>
<dbReference type="SUPFAM" id="SSF54928">
    <property type="entry name" value="RNA-binding domain, RBD"/>
    <property type="match status" value="1"/>
</dbReference>
<dbReference type="Pfam" id="PF00076">
    <property type="entry name" value="RRM_1"/>
    <property type="match status" value="1"/>
</dbReference>
<gene>
    <name evidence="5" type="ORF">FBUS_11797</name>
</gene>
<comment type="caution">
    <text evidence="5">The sequence shown here is derived from an EMBL/GenBank/DDBJ whole genome shotgun (WGS) entry which is preliminary data.</text>
</comment>
<dbReference type="EMBL" id="LUCM01008101">
    <property type="protein sequence ID" value="KAA0188945.1"/>
    <property type="molecule type" value="Genomic_DNA"/>
</dbReference>
<dbReference type="Gene3D" id="3.30.70.330">
    <property type="match status" value="2"/>
</dbReference>
<proteinExistence type="predicted"/>
<evidence type="ECO:0000259" key="4">
    <source>
        <dbReference type="PROSITE" id="PS50102"/>
    </source>
</evidence>
<evidence type="ECO:0000256" key="3">
    <source>
        <dbReference type="PROSITE-ProRule" id="PRU00176"/>
    </source>
</evidence>
<evidence type="ECO:0000256" key="1">
    <source>
        <dbReference type="ARBA" id="ARBA00022737"/>
    </source>
</evidence>
<feature type="domain" description="RRM" evidence="4">
    <location>
        <begin position="395"/>
        <end position="438"/>
    </location>
</feature>
<reference evidence="5" key="1">
    <citation type="submission" date="2019-05" db="EMBL/GenBank/DDBJ databases">
        <title>Annotation for the trematode Fasciolopsis buski.</title>
        <authorList>
            <person name="Choi Y.-J."/>
        </authorList>
    </citation>
    <scope>NUCLEOTIDE SEQUENCE</scope>
    <source>
        <strain evidence="5">HT</strain>
        <tissue evidence="5">Whole worm</tissue>
    </source>
</reference>
<evidence type="ECO:0000313" key="5">
    <source>
        <dbReference type="EMBL" id="KAA0188945.1"/>
    </source>
</evidence>
<feature type="non-terminal residue" evidence="5">
    <location>
        <position position="1"/>
    </location>
</feature>
<dbReference type="InterPro" id="IPR012677">
    <property type="entry name" value="Nucleotide-bd_a/b_plait_sf"/>
</dbReference>
<evidence type="ECO:0000256" key="2">
    <source>
        <dbReference type="ARBA" id="ARBA00022884"/>
    </source>
</evidence>
<dbReference type="InterPro" id="IPR035979">
    <property type="entry name" value="RBD_domain_sf"/>
</dbReference>
<name>A0A8E0RP95_9TREM</name>
<dbReference type="GO" id="GO:0003723">
    <property type="term" value="F:RNA binding"/>
    <property type="evidence" value="ECO:0007669"/>
    <property type="project" value="UniProtKB-UniRule"/>
</dbReference>
<dbReference type="Proteomes" id="UP000728185">
    <property type="component" value="Unassembled WGS sequence"/>
</dbReference>
<keyword evidence="6" id="KW-1185">Reference proteome</keyword>
<dbReference type="InterPro" id="IPR000504">
    <property type="entry name" value="RRM_dom"/>
</dbReference>
<dbReference type="PANTHER" id="PTHR24012">
    <property type="entry name" value="RNA BINDING PROTEIN"/>
    <property type="match status" value="1"/>
</dbReference>
<keyword evidence="1" id="KW-0677">Repeat</keyword>
<feature type="non-terminal residue" evidence="5">
    <location>
        <position position="438"/>
    </location>
</feature>
<sequence>CAFVKFSSQQEAQSAILALHGSQTMPGASSSIVVKFADSEKERHTRKIQQLIGPMGLFSPTLALSQLSGNMYSQMLENMAQTTGYINPVAALALQLQQANSQLTGNAAAATANLPANAASLAMMAGVGGTVPVTCPALLHAPRPATNGVAVSTTTTTSAAAAMAAALAAAGALTANCGSNPIAAMTAAGHTHPHLTPQLAAQLASVSSATVCNSTEAVVNSMSGINAVDGCGVSSSAGLNTNAAMAAAVAAMANNNQSTGVAASPGPAGSTNANGVAAQALSLGGATLASQGLALHSIPGTHLPSTATLGGLVAASLPFTQTGLNPLASPLSGLPTDPISHLYTGVPAYGLAYPSTVAAASALNPFATLAQQALTMPIHQKEGTKDLILTGPEGCNLFIYHLPQEFGDPELAQMFMPFGTVISAKVYVDRATNQSKCF</sequence>
<dbReference type="PROSITE" id="PS50102">
    <property type="entry name" value="RRM"/>
    <property type="match status" value="1"/>
</dbReference>
<dbReference type="OrthoDB" id="410044at2759"/>
<protein>
    <submittedName>
        <fullName evidence="5">CUG-BP-and ETR3 factor</fullName>
    </submittedName>
</protein>
<keyword evidence="2 3" id="KW-0694">RNA-binding</keyword>